<accession>A0A1C9HX83</accession>
<reference evidence="1" key="2">
    <citation type="journal article" date="2016" name="Front. Microbiol.">
        <title>The Regulatory Protein RosR Affects Rhizobium leguminosarum bv. trifolii Protein Profiles, Cell Surface Properties, and Symbiosis with Clover.</title>
        <authorList>
            <person name="Rachwal K."/>
            <person name="Boguszewska A."/>
            <person name="Kopcinska J."/>
            <person name="Karas M."/>
            <person name="Tchorzewski M."/>
            <person name="Janczarek M."/>
        </authorList>
    </citation>
    <scope>NUCLEOTIDE SEQUENCE</scope>
    <source>
        <strain evidence="1">Rt24.2</strain>
    </source>
</reference>
<dbReference type="RefSeq" id="WP_141678147.1">
    <property type="nucleotide sequence ID" value="NZ_MAMO01000037.1"/>
</dbReference>
<dbReference type="EMBL" id="KX488879">
    <property type="protein sequence ID" value="AOO91243.1"/>
    <property type="molecule type" value="Genomic_DNA"/>
</dbReference>
<dbReference type="AlphaFoldDB" id="A0A1C9HX83"/>
<name>A0A1C9HX83_RHILT</name>
<sequence>MSEAEVWDLALAQFLPNHFLSFVDVETADLIDFFVIDDEHRFVIGDINSPLVIPDVKVDRKDTLGPLHSYRTICLVLDCRFNGAQELNEVSIVDQVGMRIANAQNRILLQVCGDLGEYLIGVTAKFGGIGWTAPFDKLPVAIAQRLFS</sequence>
<protein>
    <submittedName>
        <fullName evidence="1">Uncharacterized protein</fullName>
    </submittedName>
</protein>
<proteinExistence type="predicted"/>
<reference evidence="1" key="1">
    <citation type="journal article" date="2015" name="BMC Genomics">
        <title>Transcriptome profiling of a Rhizobium leguminosarum bv. trifolii rosR mutant reveals the role of the transcriptional regulator RosR in motility, synthesis of cell-surface components, and other cellular processes.</title>
        <authorList>
            <person name="Rachwal K."/>
            <person name="Matczynska E."/>
            <person name="Janczarek M."/>
        </authorList>
    </citation>
    <scope>NUCLEOTIDE SEQUENCE</scope>
    <source>
        <strain evidence="1">Rt24.2</strain>
    </source>
</reference>
<organism evidence="1">
    <name type="scientific">Rhizobium leguminosarum bv. trifolii</name>
    <dbReference type="NCBI Taxonomy" id="386"/>
    <lineage>
        <taxon>Bacteria</taxon>
        <taxon>Pseudomonadati</taxon>
        <taxon>Pseudomonadota</taxon>
        <taxon>Alphaproteobacteria</taxon>
        <taxon>Hyphomicrobiales</taxon>
        <taxon>Rhizobiaceae</taxon>
        <taxon>Rhizobium/Agrobacterium group</taxon>
        <taxon>Rhizobium</taxon>
    </lineage>
</organism>
<evidence type="ECO:0000313" key="1">
    <source>
        <dbReference type="EMBL" id="AOO91243.1"/>
    </source>
</evidence>